<evidence type="ECO:0000313" key="8">
    <source>
        <dbReference type="EMBL" id="WUR02570.1"/>
    </source>
</evidence>
<comment type="cofactor">
    <cofactor evidence="1 6">
        <name>FAD</name>
        <dbReference type="ChEBI" id="CHEBI:57692"/>
    </cofactor>
</comment>
<dbReference type="GeneID" id="90540387"/>
<organism evidence="8 9">
    <name type="scientific">Vairimorpha necatrix</name>
    <dbReference type="NCBI Taxonomy" id="6039"/>
    <lineage>
        <taxon>Eukaryota</taxon>
        <taxon>Fungi</taxon>
        <taxon>Fungi incertae sedis</taxon>
        <taxon>Microsporidia</taxon>
        <taxon>Nosematidae</taxon>
        <taxon>Vairimorpha</taxon>
    </lineage>
</organism>
<name>A0AAX4J9D1_9MICR</name>
<dbReference type="SUPFAM" id="SSF69000">
    <property type="entry name" value="FAD-dependent thiol oxidase"/>
    <property type="match status" value="1"/>
</dbReference>
<keyword evidence="2 6" id="KW-0285">Flavoprotein</keyword>
<dbReference type="GO" id="GO:0050660">
    <property type="term" value="F:flavin adenine dinucleotide binding"/>
    <property type="evidence" value="ECO:0007669"/>
    <property type="project" value="TreeGrafter"/>
</dbReference>
<protein>
    <recommendedName>
        <fullName evidence="6">Sulfhydryl oxidase</fullName>
        <ecNumber evidence="6">1.8.3.2</ecNumber>
    </recommendedName>
</protein>
<dbReference type="Proteomes" id="UP001334084">
    <property type="component" value="Chromosome 2"/>
</dbReference>
<dbReference type="GO" id="GO:0016971">
    <property type="term" value="F:flavin-dependent sulfhydryl oxidase activity"/>
    <property type="evidence" value="ECO:0007669"/>
    <property type="project" value="InterPro"/>
</dbReference>
<dbReference type="InterPro" id="IPR039799">
    <property type="entry name" value="ALR/ERV"/>
</dbReference>
<dbReference type="PANTHER" id="PTHR12645">
    <property type="entry name" value="ALR/ERV"/>
    <property type="match status" value="1"/>
</dbReference>
<accession>A0AAX4J9D1</accession>
<dbReference type="PANTHER" id="PTHR12645:SF1">
    <property type="entry name" value="FAD-LINKED SULFHYDRYL OXIDASE ERV2"/>
    <property type="match status" value="1"/>
</dbReference>
<evidence type="ECO:0000256" key="6">
    <source>
        <dbReference type="RuleBase" id="RU371123"/>
    </source>
</evidence>
<dbReference type="Pfam" id="PF04777">
    <property type="entry name" value="Evr1_Alr"/>
    <property type="match status" value="1"/>
</dbReference>
<feature type="domain" description="ERV/ALR sulfhydryl oxidase" evidence="7">
    <location>
        <begin position="61"/>
        <end position="162"/>
    </location>
</feature>
<evidence type="ECO:0000313" key="9">
    <source>
        <dbReference type="Proteomes" id="UP001334084"/>
    </source>
</evidence>
<dbReference type="KEGG" id="vnx:VNE69_02097"/>
<evidence type="ECO:0000259" key="7">
    <source>
        <dbReference type="PROSITE" id="PS51324"/>
    </source>
</evidence>
<sequence>MNKEQSYLRIFIILLILWCGFLVKHYLFPNSMSDKSIGQSVIQSVSPKVGEIGLIHNKKLSNKEVKERLGRSTWTLLHTMAAVYPAFPTVQHKRDTLQFIYLLSSLFPCAECAGHFQKLLSLNPPQVSSHDNFVQWLCKAHNIVNKRLNKPIQDCTKVEGVWSCGCEAE</sequence>
<dbReference type="FunFam" id="1.20.120.310:FF:000002">
    <property type="entry name" value="Sulfhydryl oxidase"/>
    <property type="match status" value="1"/>
</dbReference>
<dbReference type="Gene3D" id="1.20.120.310">
    <property type="entry name" value="ERV/ALR sulfhydryl oxidase domain"/>
    <property type="match status" value="1"/>
</dbReference>
<keyword evidence="6" id="KW-0812">Transmembrane</keyword>
<comment type="catalytic activity">
    <reaction evidence="6">
        <text>2 R'C(R)SH + O2 = R'C(R)S-S(R)CR' + H2O2</text>
        <dbReference type="Rhea" id="RHEA:17357"/>
        <dbReference type="ChEBI" id="CHEBI:15379"/>
        <dbReference type="ChEBI" id="CHEBI:16240"/>
        <dbReference type="ChEBI" id="CHEBI:16520"/>
        <dbReference type="ChEBI" id="CHEBI:17412"/>
        <dbReference type="EC" id="1.8.3.2"/>
    </reaction>
</comment>
<evidence type="ECO:0000256" key="3">
    <source>
        <dbReference type="ARBA" id="ARBA00022827"/>
    </source>
</evidence>
<dbReference type="InterPro" id="IPR036774">
    <property type="entry name" value="ERV/ALR_sulphydryl_oxid_sf"/>
</dbReference>
<keyword evidence="6" id="KW-1133">Transmembrane helix</keyword>
<dbReference type="InterPro" id="IPR017905">
    <property type="entry name" value="ERV/ALR_sulphydryl_oxidase"/>
</dbReference>
<dbReference type="PROSITE" id="PS51324">
    <property type="entry name" value="ERV_ALR"/>
    <property type="match status" value="1"/>
</dbReference>
<dbReference type="EMBL" id="CP142727">
    <property type="protein sequence ID" value="WUR02570.1"/>
    <property type="molecule type" value="Genomic_DNA"/>
</dbReference>
<keyword evidence="3 6" id="KW-0274">FAD</keyword>
<evidence type="ECO:0000256" key="2">
    <source>
        <dbReference type="ARBA" id="ARBA00022630"/>
    </source>
</evidence>
<reference evidence="8" key="1">
    <citation type="journal article" date="2024" name="BMC Genomics">
        <title>Functional annotation of a divergent genome using sequence and structure-based similarity.</title>
        <authorList>
            <person name="Svedberg D."/>
            <person name="Winiger R.R."/>
            <person name="Berg A."/>
            <person name="Sharma H."/>
            <person name="Tellgren-Roth C."/>
            <person name="Debrunner-Vossbrinck B.A."/>
            <person name="Vossbrinck C.R."/>
            <person name="Barandun J."/>
        </authorList>
    </citation>
    <scope>NUCLEOTIDE SEQUENCE</scope>
    <source>
        <strain evidence="8">Illinois isolate</strain>
    </source>
</reference>
<dbReference type="GO" id="GO:0005739">
    <property type="term" value="C:mitochondrion"/>
    <property type="evidence" value="ECO:0007669"/>
    <property type="project" value="TreeGrafter"/>
</dbReference>
<evidence type="ECO:0000256" key="4">
    <source>
        <dbReference type="ARBA" id="ARBA00023002"/>
    </source>
</evidence>
<dbReference type="EC" id="1.8.3.2" evidence="6"/>
<keyword evidence="9" id="KW-1185">Reference proteome</keyword>
<gene>
    <name evidence="8" type="ORF">VNE69_02097</name>
</gene>
<dbReference type="RefSeq" id="XP_065328715.1">
    <property type="nucleotide sequence ID" value="XM_065472643.1"/>
</dbReference>
<evidence type="ECO:0000256" key="1">
    <source>
        <dbReference type="ARBA" id="ARBA00001974"/>
    </source>
</evidence>
<evidence type="ECO:0000256" key="5">
    <source>
        <dbReference type="ARBA" id="ARBA00023157"/>
    </source>
</evidence>
<keyword evidence="6" id="KW-0472">Membrane</keyword>
<keyword evidence="5" id="KW-1015">Disulfide bond</keyword>
<dbReference type="AlphaFoldDB" id="A0AAX4J9D1"/>
<proteinExistence type="predicted"/>
<feature type="transmembrane region" description="Helical" evidence="6">
    <location>
        <begin position="6"/>
        <end position="27"/>
    </location>
</feature>
<keyword evidence="4 6" id="KW-0560">Oxidoreductase</keyword>